<evidence type="ECO:0000313" key="2">
    <source>
        <dbReference type="EMBL" id="PKT70544.1"/>
    </source>
</evidence>
<dbReference type="AlphaFoldDB" id="A0A2I0SKW7"/>
<protein>
    <submittedName>
        <fullName evidence="2">Uncharacterized protein</fullName>
    </submittedName>
</protein>
<keyword evidence="3" id="KW-1185">Reference proteome</keyword>
<accession>A0A2I0SKW7</accession>
<gene>
    <name evidence="2" type="ORF">CW362_24075</name>
</gene>
<name>A0A2I0SKW7_9ACTN</name>
<dbReference type="EMBL" id="PJOS01000049">
    <property type="protein sequence ID" value="PKT70544.1"/>
    <property type="molecule type" value="Genomic_DNA"/>
</dbReference>
<dbReference type="OrthoDB" id="4326748at2"/>
<organism evidence="2 3">
    <name type="scientific">Streptomyces populi</name>
    <dbReference type="NCBI Taxonomy" id="2058924"/>
    <lineage>
        <taxon>Bacteria</taxon>
        <taxon>Bacillati</taxon>
        <taxon>Actinomycetota</taxon>
        <taxon>Actinomycetes</taxon>
        <taxon>Kitasatosporales</taxon>
        <taxon>Streptomycetaceae</taxon>
        <taxon>Streptomyces</taxon>
    </lineage>
</organism>
<evidence type="ECO:0000256" key="1">
    <source>
        <dbReference type="SAM" id="MobiDB-lite"/>
    </source>
</evidence>
<feature type="compositionally biased region" description="Basic and acidic residues" evidence="1">
    <location>
        <begin position="60"/>
        <end position="78"/>
    </location>
</feature>
<comment type="caution">
    <text evidence="2">The sequence shown here is derived from an EMBL/GenBank/DDBJ whole genome shotgun (WGS) entry which is preliminary data.</text>
</comment>
<reference evidence="2 3" key="1">
    <citation type="submission" date="2017-12" db="EMBL/GenBank/DDBJ databases">
        <title>Streptomyces populusis sp. nov., a novel endophytic actinobacterium isolated from stems of Populus adenopoda Maxim.</title>
        <authorList>
            <person name="Wang Z."/>
        </authorList>
    </citation>
    <scope>NUCLEOTIDE SEQUENCE [LARGE SCALE GENOMIC DNA]</scope>
    <source>
        <strain evidence="2 3">A249</strain>
    </source>
</reference>
<dbReference type="RefSeq" id="WP_103551606.1">
    <property type="nucleotide sequence ID" value="NZ_JBHJSK010000027.1"/>
</dbReference>
<feature type="region of interest" description="Disordered" evidence="1">
    <location>
        <begin position="43"/>
        <end position="78"/>
    </location>
</feature>
<proteinExistence type="predicted"/>
<sequence>MGTDEHACPECGQPVATAVHRYKTLGVWAPRWGPGPCHNPDCAAYTYEPGQEHGPGQGHGQDRREGHGLPEEAAAEKT</sequence>
<dbReference type="Proteomes" id="UP000236178">
    <property type="component" value="Unassembled WGS sequence"/>
</dbReference>
<evidence type="ECO:0000313" key="3">
    <source>
        <dbReference type="Proteomes" id="UP000236178"/>
    </source>
</evidence>